<gene>
    <name evidence="2" type="ORF">TEA_008702</name>
</gene>
<evidence type="ECO:0000256" key="1">
    <source>
        <dbReference type="SAM" id="MobiDB-lite"/>
    </source>
</evidence>
<evidence type="ECO:0000313" key="2">
    <source>
        <dbReference type="EMBL" id="THG09883.1"/>
    </source>
</evidence>
<dbReference type="GO" id="GO:0006405">
    <property type="term" value="P:RNA export from nucleus"/>
    <property type="evidence" value="ECO:0007669"/>
    <property type="project" value="InterPro"/>
</dbReference>
<organism evidence="2 3">
    <name type="scientific">Camellia sinensis var. sinensis</name>
    <name type="common">China tea</name>
    <dbReference type="NCBI Taxonomy" id="542762"/>
    <lineage>
        <taxon>Eukaryota</taxon>
        <taxon>Viridiplantae</taxon>
        <taxon>Streptophyta</taxon>
        <taxon>Embryophyta</taxon>
        <taxon>Tracheophyta</taxon>
        <taxon>Spermatophyta</taxon>
        <taxon>Magnoliopsida</taxon>
        <taxon>eudicotyledons</taxon>
        <taxon>Gunneridae</taxon>
        <taxon>Pentapetalae</taxon>
        <taxon>asterids</taxon>
        <taxon>Ericales</taxon>
        <taxon>Theaceae</taxon>
        <taxon>Camellia</taxon>
    </lineage>
</organism>
<evidence type="ECO:0000313" key="3">
    <source>
        <dbReference type="Proteomes" id="UP000306102"/>
    </source>
</evidence>
<dbReference type="GO" id="GO:0017056">
    <property type="term" value="F:structural constituent of nuclear pore"/>
    <property type="evidence" value="ECO:0007669"/>
    <property type="project" value="InterPro"/>
</dbReference>
<dbReference type="GO" id="GO:0005634">
    <property type="term" value="C:nucleus"/>
    <property type="evidence" value="ECO:0007669"/>
    <property type="project" value="UniProtKB-SubCell"/>
</dbReference>
<dbReference type="AlphaFoldDB" id="A0A4S4E227"/>
<keyword evidence="3" id="KW-1185">Reference proteome</keyword>
<accession>A0A4S4E227</accession>
<dbReference type="PANTHER" id="PTHR34418">
    <property type="entry name" value="NUCLEAR PORE COMPLEX PROTEIN NUP214 ISOFORM X1"/>
    <property type="match status" value="1"/>
</dbReference>
<dbReference type="PANTHER" id="PTHR34418:SF3">
    <property type="entry name" value="NUCLEAR PORE COMPLEX PROTEIN NUP214"/>
    <property type="match status" value="1"/>
</dbReference>
<sequence length="338" mass="36775">MAATEDDSVIVELDEEVEGDHRGSDDYCFVGIGEPVPVSGYDPEFDPESPPSQPLAVSERFGGLIFVAHSTGFCVTRTKDVIESAKEIEEKGIGLSIQELGVVDVPIGKVYILALSANSSTLAASIGGDIHFFSVSSLLDKEQNPSFSCSLNDSSCVKDMRWTKKLENFYVVLSNHGKLYYGASQDPLKYVMDNVDAVEWSVKGDFVAVTRKNILSILSSKFKQKFSMALSFKSWVGDSDLNCTIKALATISKHRSRKSDGIIALNNQRALVNLNEAENKELKRKATVMFRFGGPPYAAVEEYGGVNVLGRVGNTEAAPSRTAQDGGRKKRPAAEAKK</sequence>
<dbReference type="STRING" id="542762.A0A4S4E227"/>
<dbReference type="Gene3D" id="2.130.10.10">
    <property type="entry name" value="YVTN repeat-like/Quinoprotein amine dehydrogenase"/>
    <property type="match status" value="1"/>
</dbReference>
<dbReference type="InterPro" id="IPR015943">
    <property type="entry name" value="WD40/YVTN_repeat-like_dom_sf"/>
</dbReference>
<feature type="region of interest" description="Disordered" evidence="1">
    <location>
        <begin position="315"/>
        <end position="338"/>
    </location>
</feature>
<dbReference type="SUPFAM" id="SSF117289">
    <property type="entry name" value="Nucleoporin domain"/>
    <property type="match status" value="1"/>
</dbReference>
<comment type="caution">
    <text evidence="2">The sequence shown here is derived from an EMBL/GenBank/DDBJ whole genome shotgun (WGS) entry which is preliminary data.</text>
</comment>
<dbReference type="Proteomes" id="UP000306102">
    <property type="component" value="Unassembled WGS sequence"/>
</dbReference>
<reference evidence="2 3" key="1">
    <citation type="journal article" date="2018" name="Proc. Natl. Acad. Sci. U.S.A.">
        <title>Draft genome sequence of Camellia sinensis var. sinensis provides insights into the evolution of the tea genome and tea quality.</title>
        <authorList>
            <person name="Wei C."/>
            <person name="Yang H."/>
            <person name="Wang S."/>
            <person name="Zhao J."/>
            <person name="Liu C."/>
            <person name="Gao L."/>
            <person name="Xia E."/>
            <person name="Lu Y."/>
            <person name="Tai Y."/>
            <person name="She G."/>
            <person name="Sun J."/>
            <person name="Cao H."/>
            <person name="Tong W."/>
            <person name="Gao Q."/>
            <person name="Li Y."/>
            <person name="Deng W."/>
            <person name="Jiang X."/>
            <person name="Wang W."/>
            <person name="Chen Q."/>
            <person name="Zhang S."/>
            <person name="Li H."/>
            <person name="Wu J."/>
            <person name="Wang P."/>
            <person name="Li P."/>
            <person name="Shi C."/>
            <person name="Zheng F."/>
            <person name="Jian J."/>
            <person name="Huang B."/>
            <person name="Shan D."/>
            <person name="Shi M."/>
            <person name="Fang C."/>
            <person name="Yue Y."/>
            <person name="Li F."/>
            <person name="Li D."/>
            <person name="Wei S."/>
            <person name="Han B."/>
            <person name="Jiang C."/>
            <person name="Yin Y."/>
            <person name="Xia T."/>
            <person name="Zhang Z."/>
            <person name="Bennetzen J.L."/>
            <person name="Zhao S."/>
            <person name="Wan X."/>
        </authorList>
    </citation>
    <scope>NUCLEOTIDE SEQUENCE [LARGE SCALE GENOMIC DNA]</scope>
    <source>
        <strain evidence="3">cv. Shuchazao</strain>
        <tissue evidence="2">Leaf</tissue>
    </source>
</reference>
<dbReference type="InterPro" id="IPR044694">
    <property type="entry name" value="NUP214"/>
</dbReference>
<dbReference type="EMBL" id="SDRB02008150">
    <property type="protein sequence ID" value="THG09883.1"/>
    <property type="molecule type" value="Genomic_DNA"/>
</dbReference>
<name>A0A4S4E227_CAMSN</name>
<protein>
    <submittedName>
        <fullName evidence="2">Uncharacterized protein</fullName>
    </submittedName>
</protein>
<proteinExistence type="predicted"/>